<dbReference type="PANTHER" id="PTHR47718:SF18">
    <property type="entry name" value="PROTEIN FAR1-RELATED SEQUENCE 5-LIKE"/>
    <property type="match status" value="1"/>
</dbReference>
<sequence length="345" mass="40272">MSYTSRNFMFDSMKVNIGASQSFSFMKELVGGFANVGSTVRDFRNFSRDLKEYVGERDAQMIIEKFKVKKESCESFYYGYDLDTEGHLTKLFWADSIARRNYKLYGDAISFDATFDTNKYNMVFCPFTGVDKHDRCVTFGFALLSKEDIPHFKWAFDHFLLAMGRNPVCIVTDQCPAMKQAIPMSFPATNEFPATKHRLCMWHIMEKFPAKLGNFICKETALMENMKKYIWSSTIEPFEFERGWKSVLKEFKLEGNRWLWKMQSDTLCEFYLRFESAMDKQRNETARLNEEGSSALPATVMGMFIEAEAAELYTRPIFYKVQEEMAATGYNMRIQSIGPYWSFSR</sequence>
<dbReference type="EMBL" id="JAUIZM010000004">
    <property type="protein sequence ID" value="KAK1389114.1"/>
    <property type="molecule type" value="Genomic_DNA"/>
</dbReference>
<organism evidence="2 3">
    <name type="scientific">Heracleum sosnowskyi</name>
    <dbReference type="NCBI Taxonomy" id="360622"/>
    <lineage>
        <taxon>Eukaryota</taxon>
        <taxon>Viridiplantae</taxon>
        <taxon>Streptophyta</taxon>
        <taxon>Embryophyta</taxon>
        <taxon>Tracheophyta</taxon>
        <taxon>Spermatophyta</taxon>
        <taxon>Magnoliopsida</taxon>
        <taxon>eudicotyledons</taxon>
        <taxon>Gunneridae</taxon>
        <taxon>Pentapetalae</taxon>
        <taxon>asterids</taxon>
        <taxon>campanulids</taxon>
        <taxon>Apiales</taxon>
        <taxon>Apiaceae</taxon>
        <taxon>Apioideae</taxon>
        <taxon>apioid superclade</taxon>
        <taxon>Tordylieae</taxon>
        <taxon>Tordyliinae</taxon>
        <taxon>Heracleum</taxon>
    </lineage>
</organism>
<dbReference type="AlphaFoldDB" id="A0AAD8IQ79"/>
<dbReference type="PANTHER" id="PTHR47718">
    <property type="entry name" value="OS01G0519700 PROTEIN"/>
    <property type="match status" value="1"/>
</dbReference>
<reference evidence="2" key="1">
    <citation type="submission" date="2023-02" db="EMBL/GenBank/DDBJ databases">
        <title>Genome of toxic invasive species Heracleum sosnowskyi carries increased number of genes despite the absence of recent whole-genome duplications.</title>
        <authorList>
            <person name="Schelkunov M."/>
            <person name="Shtratnikova V."/>
            <person name="Makarenko M."/>
            <person name="Klepikova A."/>
            <person name="Omelchenko D."/>
            <person name="Novikova G."/>
            <person name="Obukhova E."/>
            <person name="Bogdanov V."/>
            <person name="Penin A."/>
            <person name="Logacheva M."/>
        </authorList>
    </citation>
    <scope>NUCLEOTIDE SEQUENCE</scope>
    <source>
        <strain evidence="2">Hsosn_3</strain>
        <tissue evidence="2">Leaf</tissue>
    </source>
</reference>
<evidence type="ECO:0000313" key="3">
    <source>
        <dbReference type="Proteomes" id="UP001237642"/>
    </source>
</evidence>
<dbReference type="Proteomes" id="UP001237642">
    <property type="component" value="Unassembled WGS sequence"/>
</dbReference>
<gene>
    <name evidence="2" type="ORF">POM88_017292</name>
</gene>
<feature type="domain" description="MULE transposase" evidence="1">
    <location>
        <begin position="109"/>
        <end position="207"/>
    </location>
</feature>
<evidence type="ECO:0000313" key="2">
    <source>
        <dbReference type="EMBL" id="KAK1389114.1"/>
    </source>
</evidence>
<name>A0AAD8IQ79_9APIA</name>
<accession>A0AAD8IQ79</accession>
<protein>
    <recommendedName>
        <fullName evidence="1">MULE transposase domain-containing protein</fullName>
    </recommendedName>
</protein>
<dbReference type="Pfam" id="PF10551">
    <property type="entry name" value="MULE"/>
    <property type="match status" value="1"/>
</dbReference>
<reference evidence="2" key="2">
    <citation type="submission" date="2023-05" db="EMBL/GenBank/DDBJ databases">
        <authorList>
            <person name="Schelkunov M.I."/>
        </authorList>
    </citation>
    <scope>NUCLEOTIDE SEQUENCE</scope>
    <source>
        <strain evidence="2">Hsosn_3</strain>
        <tissue evidence="2">Leaf</tissue>
    </source>
</reference>
<evidence type="ECO:0000259" key="1">
    <source>
        <dbReference type="Pfam" id="PF10551"/>
    </source>
</evidence>
<dbReference type="InterPro" id="IPR018289">
    <property type="entry name" value="MULE_transposase_dom"/>
</dbReference>
<keyword evidence="3" id="KW-1185">Reference proteome</keyword>
<comment type="caution">
    <text evidence="2">The sequence shown here is derived from an EMBL/GenBank/DDBJ whole genome shotgun (WGS) entry which is preliminary data.</text>
</comment>
<proteinExistence type="predicted"/>